<comment type="caution">
    <text evidence="1">The sequence shown here is derived from an EMBL/GenBank/DDBJ whole genome shotgun (WGS) entry which is preliminary data.</text>
</comment>
<proteinExistence type="predicted"/>
<reference evidence="1 2" key="1">
    <citation type="submission" date="2020-06" db="EMBL/GenBank/DDBJ databases">
        <authorList>
            <person name="Chanama M."/>
        </authorList>
    </citation>
    <scope>NUCLEOTIDE SEQUENCE [LARGE SCALE GENOMIC DNA]</scope>
    <source>
        <strain evidence="1 2">TBRC6557</strain>
    </source>
</reference>
<sequence length="126" mass="13750">MVDVNADGLYVRVEDLNVTTDQDSTPGGDPHEGIEVDIFWEPGQGGWTMAGLSETLFTLDDVQAVLTERDALRRELAELRAGLCSSLGRHRGESGPRGLTVRPVLSDQEIFAEIERLRTIAPESSA</sequence>
<keyword evidence="2" id="KW-1185">Reference proteome</keyword>
<dbReference type="EMBL" id="JABWGO010000011">
    <property type="protein sequence ID" value="NUW45173.1"/>
    <property type="molecule type" value="Genomic_DNA"/>
</dbReference>
<dbReference type="AlphaFoldDB" id="A0A7Y6IWK4"/>
<accession>A0A7Y6IWK4</accession>
<dbReference type="RefSeq" id="WP_175604659.1">
    <property type="nucleotide sequence ID" value="NZ_JABWGO010000011.1"/>
</dbReference>
<gene>
    <name evidence="1" type="ORF">HT134_34380</name>
</gene>
<dbReference type="Proteomes" id="UP000546126">
    <property type="component" value="Unassembled WGS sequence"/>
</dbReference>
<name>A0A7Y6IWK4_9ACTN</name>
<protein>
    <submittedName>
        <fullName evidence="1">Uncharacterized protein</fullName>
    </submittedName>
</protein>
<evidence type="ECO:0000313" key="1">
    <source>
        <dbReference type="EMBL" id="NUW45173.1"/>
    </source>
</evidence>
<evidence type="ECO:0000313" key="2">
    <source>
        <dbReference type="Proteomes" id="UP000546126"/>
    </source>
</evidence>
<organism evidence="1 2">
    <name type="scientific">Nonomuraea rhodomycinica</name>
    <dbReference type="NCBI Taxonomy" id="1712872"/>
    <lineage>
        <taxon>Bacteria</taxon>
        <taxon>Bacillati</taxon>
        <taxon>Actinomycetota</taxon>
        <taxon>Actinomycetes</taxon>
        <taxon>Streptosporangiales</taxon>
        <taxon>Streptosporangiaceae</taxon>
        <taxon>Nonomuraea</taxon>
    </lineage>
</organism>